<dbReference type="Pfam" id="PF00082">
    <property type="entry name" value="Peptidase_S8"/>
    <property type="match status" value="1"/>
</dbReference>
<dbReference type="GO" id="GO:0004252">
    <property type="term" value="F:serine-type endopeptidase activity"/>
    <property type="evidence" value="ECO:0007669"/>
    <property type="project" value="UniProtKB-UniRule"/>
</dbReference>
<organism evidence="7 8">
    <name type="scientific">Cryobacterium arcticum</name>
    <dbReference type="NCBI Taxonomy" id="670052"/>
    <lineage>
        <taxon>Bacteria</taxon>
        <taxon>Bacillati</taxon>
        <taxon>Actinomycetota</taxon>
        <taxon>Actinomycetes</taxon>
        <taxon>Micrococcales</taxon>
        <taxon>Microbacteriaceae</taxon>
        <taxon>Cryobacterium</taxon>
    </lineage>
</organism>
<dbReference type="InterPro" id="IPR000209">
    <property type="entry name" value="Peptidase_S8/S53_dom"/>
</dbReference>
<feature type="active site" description="Charge relay system" evidence="5">
    <location>
        <position position="237"/>
    </location>
</feature>
<keyword evidence="4 5" id="KW-0720">Serine protease</keyword>
<dbReference type="PRINTS" id="PR00723">
    <property type="entry name" value="SUBTILISIN"/>
</dbReference>
<dbReference type="AlphaFoldDB" id="A0A317ZYF9"/>
<dbReference type="PANTHER" id="PTHR43806:SF11">
    <property type="entry name" value="CEREVISIN-RELATED"/>
    <property type="match status" value="1"/>
</dbReference>
<evidence type="ECO:0000313" key="7">
    <source>
        <dbReference type="EMBL" id="PXA70930.1"/>
    </source>
</evidence>
<dbReference type="PROSITE" id="PS51892">
    <property type="entry name" value="SUBTILASE"/>
    <property type="match status" value="1"/>
</dbReference>
<name>A0A317ZYF9_9MICO</name>
<dbReference type="InterPro" id="IPR036852">
    <property type="entry name" value="Peptidase_S8/S53_dom_sf"/>
</dbReference>
<proteinExistence type="inferred from homology"/>
<comment type="caution">
    <text evidence="7">The sequence shown here is derived from an EMBL/GenBank/DDBJ whole genome shotgun (WGS) entry which is preliminary data.</text>
</comment>
<evidence type="ECO:0000256" key="5">
    <source>
        <dbReference type="PROSITE-ProRule" id="PRU01240"/>
    </source>
</evidence>
<evidence type="ECO:0000256" key="3">
    <source>
        <dbReference type="ARBA" id="ARBA00022801"/>
    </source>
</evidence>
<dbReference type="Proteomes" id="UP000246722">
    <property type="component" value="Unassembled WGS sequence"/>
</dbReference>
<dbReference type="InterPro" id="IPR050131">
    <property type="entry name" value="Peptidase_S8_subtilisin-like"/>
</dbReference>
<keyword evidence="3 5" id="KW-0378">Hydrolase</keyword>
<dbReference type="OrthoDB" id="9798386at2"/>
<dbReference type="GO" id="GO:0006508">
    <property type="term" value="P:proteolysis"/>
    <property type="evidence" value="ECO:0007669"/>
    <property type="project" value="UniProtKB-KW"/>
</dbReference>
<accession>A0A317ZYF9</accession>
<reference evidence="7 8" key="1">
    <citation type="submission" date="2018-05" db="EMBL/GenBank/DDBJ databases">
        <title>Genetic diversity of glacier-inhabiting Cryobacterium bacteria in China and description of Cryobacterium mengkeensis sp. nov. and Arthrobacter glacialis sp. nov.</title>
        <authorList>
            <person name="Liu Q."/>
            <person name="Xin Y.-H."/>
        </authorList>
    </citation>
    <scope>NUCLEOTIDE SEQUENCE [LARGE SCALE GENOMIC DNA]</scope>
    <source>
        <strain evidence="7 8">SK-1</strain>
    </source>
</reference>
<dbReference type="PANTHER" id="PTHR43806">
    <property type="entry name" value="PEPTIDASE S8"/>
    <property type="match status" value="1"/>
</dbReference>
<feature type="active site" description="Charge relay system" evidence="5">
    <location>
        <position position="396"/>
    </location>
</feature>
<evidence type="ECO:0000256" key="4">
    <source>
        <dbReference type="ARBA" id="ARBA00022825"/>
    </source>
</evidence>
<evidence type="ECO:0000259" key="6">
    <source>
        <dbReference type="Pfam" id="PF00082"/>
    </source>
</evidence>
<dbReference type="Gene3D" id="3.40.50.200">
    <property type="entry name" value="Peptidase S8/S53 domain"/>
    <property type="match status" value="1"/>
</dbReference>
<keyword evidence="2 5" id="KW-0645">Protease</keyword>
<evidence type="ECO:0000313" key="8">
    <source>
        <dbReference type="Proteomes" id="UP000246722"/>
    </source>
</evidence>
<feature type="domain" description="Peptidase S8/S53" evidence="6">
    <location>
        <begin position="180"/>
        <end position="411"/>
    </location>
</feature>
<keyword evidence="8" id="KW-1185">Reference proteome</keyword>
<feature type="active site" description="Charge relay system" evidence="5">
    <location>
        <position position="189"/>
    </location>
</feature>
<dbReference type="SUPFAM" id="SSF52743">
    <property type="entry name" value="Subtilisin-like"/>
    <property type="match status" value="1"/>
</dbReference>
<evidence type="ECO:0000256" key="2">
    <source>
        <dbReference type="ARBA" id="ARBA00022670"/>
    </source>
</evidence>
<sequence length="563" mass="58967">MIRLSLSCSQSMPGAFPLCKTSDQVSRNRNMGLVGDITAPERAREMRIVVECALRPASGDDGLAEILHGTITAWSVTALLPDDENLWLVSGQVPNRVGTAGYARAAHTLVQQILDLGVVSRAEADLPVRPIADTGHSAGTTVPVTEGCTPGSADSSWARDAIRCEEAWAVPLVPGGAARGAGVLIGHPDTGYTLHPNLGAEALDLSKDWDFISDDDDARDPLVAPDESPWPLVYPGHGTGTASILAGRGNEEQGIVGVAPEATLVPIRAVESVVQLFDTDVARSVAHARATGCQVISISLGGKGFFGLQAEIQRAVDDGIIVLAAAGNQVGIVVAPASYPNCLAVAATGVDDQPWPESSRGRAVDVSAPGWCVWAAAYRWDDGEPVAVVRRASGTSYAVAHVAGVAALWLAHHGPTMLRDRYGPQVQAAFLKVLTSQGVRVPPGWNARKWGAGIVDAAALLAAPLPERAELGRASAAGDSALARLSALVNLDERTFESALSRHLHLDGDALSLTLARFEGELAFHLLEQPGFRARLLAVPGNAQLDTEATQTTCSPGFARTFL</sequence>
<dbReference type="EMBL" id="QHLY01000007">
    <property type="protein sequence ID" value="PXA70930.1"/>
    <property type="molecule type" value="Genomic_DNA"/>
</dbReference>
<evidence type="ECO:0000256" key="1">
    <source>
        <dbReference type="ARBA" id="ARBA00011073"/>
    </source>
</evidence>
<comment type="similarity">
    <text evidence="1 5">Belongs to the peptidase S8 family.</text>
</comment>
<dbReference type="InterPro" id="IPR015500">
    <property type="entry name" value="Peptidase_S8_subtilisin-rel"/>
</dbReference>
<protein>
    <recommendedName>
        <fullName evidence="6">Peptidase S8/S53 domain-containing protein</fullName>
    </recommendedName>
</protein>
<gene>
    <name evidence="7" type="ORF">CTB96_06465</name>
</gene>